<dbReference type="InterPro" id="IPR029069">
    <property type="entry name" value="HotDog_dom_sf"/>
</dbReference>
<evidence type="ECO:0000313" key="4">
    <source>
        <dbReference type="Proteomes" id="UP000034196"/>
    </source>
</evidence>
<reference evidence="3" key="1">
    <citation type="submission" date="2016-10" db="EMBL/GenBank/DDBJ databases">
        <title>Genome sequence of Streptomyces mangrovisoli MUSC 149.</title>
        <authorList>
            <person name="Lee L.-H."/>
            <person name="Ser H.-L."/>
        </authorList>
    </citation>
    <scope>NUCLEOTIDE SEQUENCE [LARGE SCALE GENOMIC DNA]</scope>
    <source>
        <strain evidence="3">MUSC 149</strain>
    </source>
</reference>
<dbReference type="RefSeq" id="WP_046592155.1">
    <property type="nucleotide sequence ID" value="NZ_LAVA02000017.1"/>
</dbReference>
<dbReference type="Pfam" id="PF01575">
    <property type="entry name" value="MaoC_dehydratas"/>
    <property type="match status" value="1"/>
</dbReference>
<protein>
    <submittedName>
        <fullName evidence="3">Dehydratase</fullName>
    </submittedName>
</protein>
<evidence type="ECO:0000313" key="3">
    <source>
        <dbReference type="EMBL" id="OIJ68251.1"/>
    </source>
</evidence>
<dbReference type="STRING" id="1428628.WN71_008665"/>
<organism evidence="3 4">
    <name type="scientific">Streptomyces mangrovisoli</name>
    <dbReference type="NCBI Taxonomy" id="1428628"/>
    <lineage>
        <taxon>Bacteria</taxon>
        <taxon>Bacillati</taxon>
        <taxon>Actinomycetota</taxon>
        <taxon>Actinomycetes</taxon>
        <taxon>Kitasatosporales</taxon>
        <taxon>Streptomycetaceae</taxon>
        <taxon>Streptomyces</taxon>
    </lineage>
</organism>
<feature type="domain" description="MaoC-like" evidence="2">
    <location>
        <begin position="11"/>
        <end position="129"/>
    </location>
</feature>
<sequence length="152" mass="16083">MPKVFPSPAEFAAAVGTHVGVSDWVTVAQDRIDTFADATGDHQWIHVDPARAADGPFGGTIAHGYLTLSLIPVLTQGIYKIEGVKMGVNYGLNKVRFMNPVKAGSRVRASIDIVSADEVPGGGHQVVNKVTIEIEGSDKPACVAETVVRVYA</sequence>
<dbReference type="OrthoDB" id="9801735at2"/>
<dbReference type="Proteomes" id="UP000034196">
    <property type="component" value="Unassembled WGS sequence"/>
</dbReference>
<dbReference type="InterPro" id="IPR039375">
    <property type="entry name" value="NodN-like"/>
</dbReference>
<comment type="caution">
    <text evidence="3">The sequence shown here is derived from an EMBL/GenBank/DDBJ whole genome shotgun (WGS) entry which is preliminary data.</text>
</comment>
<evidence type="ECO:0000256" key="1">
    <source>
        <dbReference type="ARBA" id="ARBA00005254"/>
    </source>
</evidence>
<dbReference type="InterPro" id="IPR002539">
    <property type="entry name" value="MaoC-like_dom"/>
</dbReference>
<keyword evidence="4" id="KW-1185">Reference proteome</keyword>
<proteinExistence type="inferred from homology"/>
<dbReference type="CDD" id="cd03450">
    <property type="entry name" value="NodN"/>
    <property type="match status" value="1"/>
</dbReference>
<accession>A0A1J4P0V9</accession>
<dbReference type="SUPFAM" id="SSF54637">
    <property type="entry name" value="Thioesterase/thiol ester dehydrase-isomerase"/>
    <property type="match status" value="1"/>
</dbReference>
<gene>
    <name evidence="3" type="ORF">WN71_008665</name>
</gene>
<evidence type="ECO:0000259" key="2">
    <source>
        <dbReference type="Pfam" id="PF01575"/>
    </source>
</evidence>
<dbReference type="EMBL" id="LAVA02000017">
    <property type="protein sequence ID" value="OIJ68251.1"/>
    <property type="molecule type" value="Genomic_DNA"/>
</dbReference>
<name>A0A1J4P0V9_9ACTN</name>
<dbReference type="AlphaFoldDB" id="A0A1J4P0V9"/>
<comment type="similarity">
    <text evidence="1">Belongs to the enoyl-CoA hydratase/isomerase family.</text>
</comment>
<dbReference type="PANTHER" id="PTHR42993:SF1">
    <property type="entry name" value="MAOC-LIKE DEHYDRATASE DOMAIN-CONTAINING PROTEIN"/>
    <property type="match status" value="1"/>
</dbReference>
<dbReference type="Gene3D" id="3.10.129.10">
    <property type="entry name" value="Hotdog Thioesterase"/>
    <property type="match status" value="1"/>
</dbReference>
<dbReference type="PANTHER" id="PTHR42993">
    <property type="entry name" value="MAOC-LIKE DEHYDRATASE DOMAIN-CONTAINING PROTEIN"/>
    <property type="match status" value="1"/>
</dbReference>